<reference evidence="2" key="2">
    <citation type="submission" date="2021-05" db="UniProtKB">
        <authorList>
            <consortium name="EnsemblPlants"/>
        </authorList>
    </citation>
    <scope>IDENTIFICATION</scope>
    <source>
        <strain evidence="2">subsp. malaccensis</strain>
    </source>
</reference>
<name>A0A804KFK2_MUSAM</name>
<dbReference type="AlphaFoldDB" id="A0A804KFK2"/>
<organism evidence="2 3">
    <name type="scientific">Musa acuminata subsp. malaccensis</name>
    <name type="common">Wild banana</name>
    <name type="synonym">Musa malaccensis</name>
    <dbReference type="NCBI Taxonomy" id="214687"/>
    <lineage>
        <taxon>Eukaryota</taxon>
        <taxon>Viridiplantae</taxon>
        <taxon>Streptophyta</taxon>
        <taxon>Embryophyta</taxon>
        <taxon>Tracheophyta</taxon>
        <taxon>Spermatophyta</taxon>
        <taxon>Magnoliopsida</taxon>
        <taxon>Liliopsida</taxon>
        <taxon>Zingiberales</taxon>
        <taxon>Musaceae</taxon>
        <taxon>Musa</taxon>
    </lineage>
</organism>
<evidence type="ECO:0000313" key="2">
    <source>
        <dbReference type="EnsemblPlants" id="Ma09_p03580.1"/>
    </source>
</evidence>
<dbReference type="Proteomes" id="UP000012960">
    <property type="component" value="Unplaced"/>
</dbReference>
<gene>
    <name evidence="1" type="ORF">GSMUA_222030.1</name>
</gene>
<protein>
    <submittedName>
        <fullName evidence="1">(wild Malaysian banana) hypothetical protein</fullName>
    </submittedName>
</protein>
<dbReference type="EMBL" id="HG996474">
    <property type="protein sequence ID" value="CAG1834098.1"/>
    <property type="molecule type" value="Genomic_DNA"/>
</dbReference>
<accession>A0A804KFK2</accession>
<reference evidence="1" key="1">
    <citation type="submission" date="2021-03" db="EMBL/GenBank/DDBJ databases">
        <authorList>
            <consortium name="Genoscope - CEA"/>
            <person name="William W."/>
        </authorList>
    </citation>
    <scope>NUCLEOTIDE SEQUENCE</scope>
    <source>
        <strain evidence="1">Doubled-haploid Pahang</strain>
    </source>
</reference>
<proteinExistence type="predicted"/>
<evidence type="ECO:0000313" key="3">
    <source>
        <dbReference type="Proteomes" id="UP000012960"/>
    </source>
</evidence>
<keyword evidence="3" id="KW-1185">Reference proteome</keyword>
<dbReference type="EnsemblPlants" id="Ma09_t03580.1">
    <property type="protein sequence ID" value="Ma09_p03580.1"/>
    <property type="gene ID" value="Ma09_g03580"/>
</dbReference>
<sequence length="50" mass="6039">MMLSQVMPNWRQRQDKDENRMLIPKQMCVGVLLLRIFVRKARKVYATKDC</sequence>
<evidence type="ECO:0000313" key="1">
    <source>
        <dbReference type="EMBL" id="CAG1834098.1"/>
    </source>
</evidence>
<dbReference type="InParanoid" id="A0A804KFK2"/>
<dbReference type="Gramene" id="Ma09_t03580.1">
    <property type="protein sequence ID" value="Ma09_p03580.1"/>
    <property type="gene ID" value="Ma09_g03580"/>
</dbReference>